<evidence type="ECO:0000313" key="12">
    <source>
        <dbReference type="EMBL" id="MDQ1105960.1"/>
    </source>
</evidence>
<evidence type="ECO:0000259" key="10">
    <source>
        <dbReference type="Pfam" id="PF00905"/>
    </source>
</evidence>
<feature type="domain" description="Penicillin-binding protein transpeptidase" evidence="10">
    <location>
        <begin position="355"/>
        <end position="628"/>
    </location>
</feature>
<dbReference type="GO" id="GO:0071555">
    <property type="term" value="P:cell wall organization"/>
    <property type="evidence" value="ECO:0007669"/>
    <property type="project" value="TreeGrafter"/>
</dbReference>
<dbReference type="GO" id="GO:0071972">
    <property type="term" value="F:peptidoglycan L,D-transpeptidase activity"/>
    <property type="evidence" value="ECO:0007669"/>
    <property type="project" value="TreeGrafter"/>
</dbReference>
<evidence type="ECO:0000256" key="3">
    <source>
        <dbReference type="ARBA" id="ARBA00007898"/>
    </source>
</evidence>
<dbReference type="InterPro" id="IPR012338">
    <property type="entry name" value="Beta-lactam/transpept-like"/>
</dbReference>
<dbReference type="InterPro" id="IPR036138">
    <property type="entry name" value="PBP_dimer_sf"/>
</dbReference>
<evidence type="ECO:0000256" key="7">
    <source>
        <dbReference type="ARBA" id="ARBA00023136"/>
    </source>
</evidence>
<feature type="domain" description="Penicillin-binding protein dimerisation" evidence="11">
    <location>
        <begin position="152"/>
        <end position="312"/>
    </location>
</feature>
<dbReference type="InterPro" id="IPR001460">
    <property type="entry name" value="PCN-bd_Tpept"/>
</dbReference>
<keyword evidence="12" id="KW-0132">Cell division</keyword>
<evidence type="ECO:0000256" key="8">
    <source>
        <dbReference type="ARBA" id="ARBA00023251"/>
    </source>
</evidence>
<sequence>MTGGARGRTARVLAGTVATVVAGSLLAACSDDGDREEAERAVASLREGLVAGDLADVPLTGATPEEATAELEAVVAGLGDVEPQVTTGDVTVDGDAGTATLDWAWPLGDQTWTHTTTVALRSAGDDWQVAWSPTVVESSLAEGETLRADAVTAVRGDVLAGDGTPIVTLRDVVRFGIDKSRIDAATAQASARTLAEALGIDADAFVQRVAAAGDRAYVEAIVLRADEADLNLLGGTPGVASIPDQVPLAPTRGFAAPILGSVGEATAEIVEESDGAIRAGDVVGLGGLQRRYDADLRGTDGLRVVVVPAEGSDAEPRELHAADAVAGTPLATSLDIDLQGLAEGLLADVGPASALVAVRPSDGALLAAANGPGAGGQNAATFGQYAPGSTFKVVTSLALLRARIGPDDTVACPAQITVDGRVFENYDDYPAAGIGQITLRQAVASSCNTAFIGSADALPDGALAEAAAALGLGVDQDLGFPAYFGQVPAPEGATEAAAATIGQGRVLASPLAMATVAASVADGRAVLPTLLPEHTADAVPAAAPLTADEAAALQDLMRAVVTDGSGRLLADLPGPPVGAKTGTAEFGTATPPATHAWMIATQGDLAVAVFVEEGASGSTTAGPLLRSFLAGAAQP</sequence>
<comment type="catalytic activity">
    <reaction evidence="9">
        <text>a beta-lactam + H2O = a substituted beta-amino acid</text>
        <dbReference type="Rhea" id="RHEA:20401"/>
        <dbReference type="ChEBI" id="CHEBI:15377"/>
        <dbReference type="ChEBI" id="CHEBI:35627"/>
        <dbReference type="ChEBI" id="CHEBI:140347"/>
        <dbReference type="EC" id="3.5.2.6"/>
    </reaction>
</comment>
<dbReference type="Gene3D" id="3.90.1310.10">
    <property type="entry name" value="Penicillin-binding protein 2a (Domain 2)"/>
    <property type="match status" value="1"/>
</dbReference>
<dbReference type="PROSITE" id="PS00337">
    <property type="entry name" value="BETA_LACTAMASE_D"/>
    <property type="match status" value="1"/>
</dbReference>
<dbReference type="InterPro" id="IPR005311">
    <property type="entry name" value="PBP_dimer"/>
</dbReference>
<protein>
    <recommendedName>
        <fullName evidence="4 9">Beta-lactamase</fullName>
        <ecNumber evidence="4 9">3.5.2.6</ecNumber>
    </recommendedName>
</protein>
<name>A0AAJ1U4W4_9ACTN</name>
<keyword evidence="5" id="KW-0732">Signal</keyword>
<dbReference type="PROSITE" id="PS51257">
    <property type="entry name" value="PROKAR_LIPOPROTEIN"/>
    <property type="match status" value="1"/>
</dbReference>
<dbReference type="EC" id="3.5.2.6" evidence="4 9"/>
<keyword evidence="12" id="KW-0131">Cell cycle</keyword>
<proteinExistence type="inferred from homology"/>
<dbReference type="SUPFAM" id="SSF56601">
    <property type="entry name" value="beta-lactamase/transpeptidase-like"/>
    <property type="match status" value="1"/>
</dbReference>
<evidence type="ECO:0000256" key="4">
    <source>
        <dbReference type="ARBA" id="ARBA00012865"/>
    </source>
</evidence>
<comment type="similarity">
    <text evidence="2">Belongs to the transpeptidase family.</text>
</comment>
<dbReference type="GO" id="GO:0051301">
    <property type="term" value="P:cell division"/>
    <property type="evidence" value="ECO:0007669"/>
    <property type="project" value="UniProtKB-KW"/>
</dbReference>
<comment type="similarity">
    <text evidence="3 9">Belongs to the class-D beta-lactamase family.</text>
</comment>
<dbReference type="PANTHER" id="PTHR30627:SF24">
    <property type="entry name" value="PENICILLIN-BINDING PROTEIN 4B"/>
    <property type="match status" value="1"/>
</dbReference>
<evidence type="ECO:0000313" key="13">
    <source>
        <dbReference type="Proteomes" id="UP001239215"/>
    </source>
</evidence>
<evidence type="ECO:0000256" key="6">
    <source>
        <dbReference type="ARBA" id="ARBA00022801"/>
    </source>
</evidence>
<dbReference type="Proteomes" id="UP001239215">
    <property type="component" value="Unassembled WGS sequence"/>
</dbReference>
<dbReference type="Pfam" id="PF00905">
    <property type="entry name" value="Transpeptidase"/>
    <property type="match status" value="1"/>
</dbReference>
<evidence type="ECO:0000256" key="2">
    <source>
        <dbReference type="ARBA" id="ARBA00007171"/>
    </source>
</evidence>
<comment type="caution">
    <text evidence="12">The sequence shown here is derived from an EMBL/GenBank/DDBJ whole genome shotgun (WGS) entry which is preliminary data.</text>
</comment>
<dbReference type="Pfam" id="PF03717">
    <property type="entry name" value="PBP_dimer"/>
    <property type="match status" value="1"/>
</dbReference>
<dbReference type="PANTHER" id="PTHR30627">
    <property type="entry name" value="PEPTIDOGLYCAN D,D-TRANSPEPTIDASE"/>
    <property type="match status" value="1"/>
</dbReference>
<evidence type="ECO:0000256" key="5">
    <source>
        <dbReference type="ARBA" id="ARBA00022729"/>
    </source>
</evidence>
<reference evidence="12" key="1">
    <citation type="submission" date="2023-07" db="EMBL/GenBank/DDBJ databases">
        <title>Functional and genomic diversity of the sorghum phyllosphere microbiome.</title>
        <authorList>
            <person name="Shade A."/>
        </authorList>
    </citation>
    <scope>NUCLEOTIDE SEQUENCE</scope>
    <source>
        <strain evidence="12">SORGH_AS_1067</strain>
    </source>
</reference>
<evidence type="ECO:0000256" key="9">
    <source>
        <dbReference type="RuleBase" id="RU361140"/>
    </source>
</evidence>
<dbReference type="InterPro" id="IPR050515">
    <property type="entry name" value="Beta-lactam/transpept"/>
</dbReference>
<dbReference type="GO" id="GO:0008800">
    <property type="term" value="F:beta-lactamase activity"/>
    <property type="evidence" value="ECO:0007669"/>
    <property type="project" value="UniProtKB-UniRule"/>
</dbReference>
<evidence type="ECO:0000259" key="11">
    <source>
        <dbReference type="Pfam" id="PF03717"/>
    </source>
</evidence>
<organism evidence="12 13">
    <name type="scientific">Nocardioides zeae</name>
    <dbReference type="NCBI Taxonomy" id="1457234"/>
    <lineage>
        <taxon>Bacteria</taxon>
        <taxon>Bacillati</taxon>
        <taxon>Actinomycetota</taxon>
        <taxon>Actinomycetes</taxon>
        <taxon>Propionibacteriales</taxon>
        <taxon>Nocardioidaceae</taxon>
        <taxon>Nocardioides</taxon>
    </lineage>
</organism>
<dbReference type="InterPro" id="IPR002137">
    <property type="entry name" value="Beta-lactam_class-D_AS"/>
</dbReference>
<dbReference type="GO" id="GO:0017001">
    <property type="term" value="P:antibiotic catabolic process"/>
    <property type="evidence" value="ECO:0007669"/>
    <property type="project" value="InterPro"/>
</dbReference>
<evidence type="ECO:0000256" key="1">
    <source>
        <dbReference type="ARBA" id="ARBA00004370"/>
    </source>
</evidence>
<accession>A0AAJ1U4W4</accession>
<dbReference type="GO" id="GO:0008658">
    <property type="term" value="F:penicillin binding"/>
    <property type="evidence" value="ECO:0007669"/>
    <property type="project" value="InterPro"/>
</dbReference>
<gene>
    <name evidence="12" type="ORF">QE405_003244</name>
</gene>
<dbReference type="Gene3D" id="3.40.710.10">
    <property type="entry name" value="DD-peptidase/beta-lactamase superfamily"/>
    <property type="match status" value="1"/>
</dbReference>
<comment type="subcellular location">
    <subcellularLocation>
        <location evidence="1">Membrane</location>
    </subcellularLocation>
</comment>
<keyword evidence="6 9" id="KW-0378">Hydrolase</keyword>
<keyword evidence="7" id="KW-0472">Membrane</keyword>
<dbReference type="GO" id="GO:0046677">
    <property type="term" value="P:response to antibiotic"/>
    <property type="evidence" value="ECO:0007669"/>
    <property type="project" value="UniProtKB-UniRule"/>
</dbReference>
<dbReference type="RefSeq" id="WP_307202671.1">
    <property type="nucleotide sequence ID" value="NZ_JAUTAN010000001.1"/>
</dbReference>
<dbReference type="GO" id="GO:0005886">
    <property type="term" value="C:plasma membrane"/>
    <property type="evidence" value="ECO:0007669"/>
    <property type="project" value="TreeGrafter"/>
</dbReference>
<dbReference type="EMBL" id="JAUTAN010000001">
    <property type="protein sequence ID" value="MDQ1105960.1"/>
    <property type="molecule type" value="Genomic_DNA"/>
</dbReference>
<keyword evidence="8 9" id="KW-0046">Antibiotic resistance</keyword>
<dbReference type="SUPFAM" id="SSF56519">
    <property type="entry name" value="Penicillin binding protein dimerisation domain"/>
    <property type="match status" value="1"/>
</dbReference>
<dbReference type="AlphaFoldDB" id="A0AAJ1U4W4"/>